<reference evidence="1" key="1">
    <citation type="submission" date="2022-07" db="EMBL/GenBank/DDBJ databases">
        <title>Genome Sequence of Phlebia brevispora.</title>
        <authorList>
            <person name="Buettner E."/>
        </authorList>
    </citation>
    <scope>NUCLEOTIDE SEQUENCE</scope>
    <source>
        <strain evidence="1">MPL23</strain>
    </source>
</reference>
<comment type="caution">
    <text evidence="1">The sequence shown here is derived from an EMBL/GenBank/DDBJ whole genome shotgun (WGS) entry which is preliminary data.</text>
</comment>
<accession>A0ACC1SJ13</accession>
<keyword evidence="2" id="KW-1185">Reference proteome</keyword>
<protein>
    <submittedName>
        <fullName evidence="1">Uncharacterized protein</fullName>
    </submittedName>
</protein>
<gene>
    <name evidence="1" type="ORF">NM688_g6178</name>
</gene>
<organism evidence="1 2">
    <name type="scientific">Phlebia brevispora</name>
    <dbReference type="NCBI Taxonomy" id="194682"/>
    <lineage>
        <taxon>Eukaryota</taxon>
        <taxon>Fungi</taxon>
        <taxon>Dikarya</taxon>
        <taxon>Basidiomycota</taxon>
        <taxon>Agaricomycotina</taxon>
        <taxon>Agaricomycetes</taxon>
        <taxon>Polyporales</taxon>
        <taxon>Meruliaceae</taxon>
        <taxon>Phlebia</taxon>
    </lineage>
</organism>
<dbReference type="EMBL" id="JANHOG010001234">
    <property type="protein sequence ID" value="KAJ3540781.1"/>
    <property type="molecule type" value="Genomic_DNA"/>
</dbReference>
<evidence type="ECO:0000313" key="1">
    <source>
        <dbReference type="EMBL" id="KAJ3540781.1"/>
    </source>
</evidence>
<evidence type="ECO:0000313" key="2">
    <source>
        <dbReference type="Proteomes" id="UP001148662"/>
    </source>
</evidence>
<dbReference type="Proteomes" id="UP001148662">
    <property type="component" value="Unassembled WGS sequence"/>
</dbReference>
<name>A0ACC1SJ13_9APHY</name>
<sequence length="254" mass="28762">MNSLLPELEVELEADADADTTRHLESSVTDHDGAQAWTESNVDEVAVEPSGPGGNQHEEGEDGENVILSPISIDSETPSPSPTDSTATLVETPINRQAHHKEEMDRLARTLTKRVPQLGWLHDLRITVSRVLTLLELRSLMHFRACKGWRHKELDICFAKERRETRSWVGKHRDMFAALERVVQVVPPSGRFEFLDLGYVVHCWQRYEESNIYRGALRADAVLGDTPRTYSERTALLGELVWHYPPHRADLPAS</sequence>
<proteinExistence type="predicted"/>